<evidence type="ECO:0000313" key="2">
    <source>
        <dbReference type="Proteomes" id="UP000805193"/>
    </source>
</evidence>
<dbReference type="EMBL" id="JABSTQ010010524">
    <property type="protein sequence ID" value="KAG0420272.1"/>
    <property type="molecule type" value="Genomic_DNA"/>
</dbReference>
<reference evidence="1 2" key="1">
    <citation type="journal article" date="2020" name="Cell">
        <title>Large-Scale Comparative Analyses of Tick Genomes Elucidate Their Genetic Diversity and Vector Capacities.</title>
        <authorList>
            <consortium name="Tick Genome and Microbiome Consortium (TIGMIC)"/>
            <person name="Jia N."/>
            <person name="Wang J."/>
            <person name="Shi W."/>
            <person name="Du L."/>
            <person name="Sun Y."/>
            <person name="Zhan W."/>
            <person name="Jiang J.F."/>
            <person name="Wang Q."/>
            <person name="Zhang B."/>
            <person name="Ji P."/>
            <person name="Bell-Sakyi L."/>
            <person name="Cui X.M."/>
            <person name="Yuan T.T."/>
            <person name="Jiang B.G."/>
            <person name="Yang W.F."/>
            <person name="Lam T.T."/>
            <person name="Chang Q.C."/>
            <person name="Ding S.J."/>
            <person name="Wang X.J."/>
            <person name="Zhu J.G."/>
            <person name="Ruan X.D."/>
            <person name="Zhao L."/>
            <person name="Wei J.T."/>
            <person name="Ye R.Z."/>
            <person name="Que T.C."/>
            <person name="Du C.H."/>
            <person name="Zhou Y.H."/>
            <person name="Cheng J.X."/>
            <person name="Dai P.F."/>
            <person name="Guo W.B."/>
            <person name="Han X.H."/>
            <person name="Huang E.J."/>
            <person name="Li L.F."/>
            <person name="Wei W."/>
            <person name="Gao Y.C."/>
            <person name="Liu J.Z."/>
            <person name="Shao H.Z."/>
            <person name="Wang X."/>
            <person name="Wang C.C."/>
            <person name="Yang T.C."/>
            <person name="Huo Q.B."/>
            <person name="Li W."/>
            <person name="Chen H.Y."/>
            <person name="Chen S.E."/>
            <person name="Zhou L.G."/>
            <person name="Ni X.B."/>
            <person name="Tian J.H."/>
            <person name="Sheng Y."/>
            <person name="Liu T."/>
            <person name="Pan Y.S."/>
            <person name="Xia L.Y."/>
            <person name="Li J."/>
            <person name="Zhao F."/>
            <person name="Cao W.C."/>
        </authorList>
    </citation>
    <scope>NUCLEOTIDE SEQUENCE [LARGE SCALE GENOMIC DNA]</scope>
    <source>
        <strain evidence="1">Iper-2018</strain>
    </source>
</reference>
<organism evidence="1 2">
    <name type="scientific">Ixodes persulcatus</name>
    <name type="common">Taiga tick</name>
    <dbReference type="NCBI Taxonomy" id="34615"/>
    <lineage>
        <taxon>Eukaryota</taxon>
        <taxon>Metazoa</taxon>
        <taxon>Ecdysozoa</taxon>
        <taxon>Arthropoda</taxon>
        <taxon>Chelicerata</taxon>
        <taxon>Arachnida</taxon>
        <taxon>Acari</taxon>
        <taxon>Parasitiformes</taxon>
        <taxon>Ixodida</taxon>
        <taxon>Ixodoidea</taxon>
        <taxon>Ixodidae</taxon>
        <taxon>Ixodinae</taxon>
        <taxon>Ixodes</taxon>
    </lineage>
</organism>
<keyword evidence="2" id="KW-1185">Reference proteome</keyword>
<gene>
    <name evidence="1" type="ORF">HPB47_003587</name>
</gene>
<protein>
    <submittedName>
        <fullName evidence="1">Uncharacterized protein</fullName>
    </submittedName>
</protein>
<proteinExistence type="predicted"/>
<name>A0AC60PJN2_IXOPE</name>
<dbReference type="Proteomes" id="UP000805193">
    <property type="component" value="Unassembled WGS sequence"/>
</dbReference>
<accession>A0AC60PJN2</accession>
<evidence type="ECO:0000313" key="1">
    <source>
        <dbReference type="EMBL" id="KAG0420272.1"/>
    </source>
</evidence>
<sequence>MANAMAADHASRRMQWKYPEFYYHNAVIGDSQIKYLHQHFDPHRKDAPASISQTGTLISDIGGLMDFLPRTVTTLVLHVGVNDLTTIGVAAAFNRYRDLLHKISRERREITSVFATLALPRYLNRRHGERGLDAVRRDNQEAWRFNERLRGHCRRVAGMFYIDHAFHHLPPTRVLAGDGLHPSFCGVALLAGNLHRVLPRGGRRDHPGWLDHVAPPISTCHAQTQTDQAYQHLRPTVLWTACGSGRLCRNGRTYGRRRGVRPVKGGQYIRPDASPSVAPILSAWRASSTPSASSEEFRSADSPRASAASPSSSAPPPARSASPSVTRPSAPGEQGSAPSGAAGDVRSTCSPSTSVASPSSALHGDGAPTTSGELSPVQPSRFPGGGNDSEERKTPRPSEVLSPGRLPFAEDAEARRSRRTRGQSPELGLLPDKPRPKKTTMANQSQTPAASAVIYLPEELKKLLPTAARPASLSIAEVVREVQRAIQPEAPVVVAATEEPALTYAAVARRPPPPPRTYVEPPRRESPVPQHDRRHDDPVQYARPEPRAPRKTDCSFYTECLHGGTAAEGATQEAHQIGTRATPFSNQLGMTDHGGDDTGHGQTTDLGNAVWAQRAPRSRQSGEPA</sequence>
<comment type="caution">
    <text evidence="1">The sequence shown here is derived from an EMBL/GenBank/DDBJ whole genome shotgun (WGS) entry which is preliminary data.</text>
</comment>